<sequence>MLELPNRFNVDGHRIAWGAFGEGPPLVLVHGTPFSSQVWRRIAPWLARRHRVYCYDLLGYGQSDMPDADVSLGRQNALFGAMLNAWGLSRPRVLAHDYGGATVLRAHFLDGIAYADLTLVNPVAIAPQGSPFVRHVAQHEAAFTGLPAYAHHALLTAYLGHAVARPLSDDALSIYRAPWLTPAGQAAFYRQIAQMRQCYIEEAEARYAPPDFPVRIVWGEDDAWIPLEQGQALADRIANGRLIRVPRAGHLVQEDAPEAIVAAVLDGHVTG</sequence>
<gene>
    <name evidence="2" type="ORF">DT99_25925</name>
</gene>
<evidence type="ECO:0000259" key="1">
    <source>
        <dbReference type="Pfam" id="PF12697"/>
    </source>
</evidence>
<dbReference type="EMBL" id="JJOA01000025">
    <property type="protein sequence ID" value="KEA56614.1"/>
    <property type="molecule type" value="Genomic_DNA"/>
</dbReference>
<dbReference type="PANTHER" id="PTHR43689">
    <property type="entry name" value="HYDROLASE"/>
    <property type="match status" value="1"/>
</dbReference>
<organism evidence="2">
    <name type="scientific">Burkholderia cenocepacia</name>
    <dbReference type="NCBI Taxonomy" id="95486"/>
    <lineage>
        <taxon>Bacteria</taxon>
        <taxon>Pseudomonadati</taxon>
        <taxon>Pseudomonadota</taxon>
        <taxon>Betaproteobacteria</taxon>
        <taxon>Burkholderiales</taxon>
        <taxon>Burkholderiaceae</taxon>
        <taxon>Burkholderia</taxon>
        <taxon>Burkholderia cepacia complex</taxon>
    </lineage>
</organism>
<dbReference type="AlphaFoldDB" id="A0A071M6R7"/>
<dbReference type="PANTHER" id="PTHR43689:SF51">
    <property type="entry name" value="SLR1917 PROTEIN"/>
    <property type="match status" value="1"/>
</dbReference>
<feature type="domain" description="AB hydrolase-1" evidence="1">
    <location>
        <begin position="26"/>
        <end position="263"/>
    </location>
</feature>
<dbReference type="InterPro" id="IPR000073">
    <property type="entry name" value="AB_hydrolase_1"/>
</dbReference>
<name>A0A071M6R7_9BURK</name>
<dbReference type="Pfam" id="PF12697">
    <property type="entry name" value="Abhydrolase_6"/>
    <property type="match status" value="1"/>
</dbReference>
<dbReference type="Gene3D" id="3.40.50.1820">
    <property type="entry name" value="alpha/beta hydrolase"/>
    <property type="match status" value="1"/>
</dbReference>
<accession>A0A071M6R7</accession>
<dbReference type="GO" id="GO:0016787">
    <property type="term" value="F:hydrolase activity"/>
    <property type="evidence" value="ECO:0007669"/>
    <property type="project" value="UniProtKB-KW"/>
</dbReference>
<dbReference type="PRINTS" id="PR00111">
    <property type="entry name" value="ABHYDROLASE"/>
</dbReference>
<reference evidence="2" key="1">
    <citation type="submission" date="2014-04" db="EMBL/GenBank/DDBJ databases">
        <title>In planta biocontrol of soil-borne Fusarium wilt of banana through a plant endophytic bacterium, Burkholderia cenocepacia 869T2.</title>
        <authorList>
            <person name="Ho Y.-N."/>
            <person name="Chiang H.-M."/>
            <person name="Chao C.-P."/>
            <person name="Su C.-C."/>
            <person name="Hsu H.-F."/>
            <person name="Guo C.-T."/>
            <person name="Hsieh J.-L."/>
            <person name="Huang C.-C."/>
        </authorList>
    </citation>
    <scope>NUCLEOTIDE SEQUENCE [LARGE SCALE GENOMIC DNA]</scope>
    <source>
        <strain evidence="2">869T2</strain>
    </source>
</reference>
<dbReference type="InterPro" id="IPR029058">
    <property type="entry name" value="AB_hydrolase_fold"/>
</dbReference>
<proteinExistence type="predicted"/>
<dbReference type="SUPFAM" id="SSF53474">
    <property type="entry name" value="alpha/beta-Hydrolases"/>
    <property type="match status" value="1"/>
</dbReference>
<comment type="caution">
    <text evidence="2">The sequence shown here is derived from an EMBL/GenBank/DDBJ whole genome shotgun (WGS) entry which is preliminary data.</text>
</comment>
<evidence type="ECO:0000313" key="2">
    <source>
        <dbReference type="EMBL" id="KEA56614.1"/>
    </source>
</evidence>
<protein>
    <submittedName>
        <fullName evidence="2">Alpha/beta hydrolase</fullName>
    </submittedName>
</protein>
<dbReference type="OrthoDB" id="9799989at2"/>
<keyword evidence="2" id="KW-0378">Hydrolase</keyword>